<proteinExistence type="predicted"/>
<dbReference type="Proteomes" id="UP000664807">
    <property type="component" value="Unassembled WGS sequence"/>
</dbReference>
<keyword evidence="1" id="KW-0472">Membrane</keyword>
<reference evidence="2 3" key="1">
    <citation type="submission" date="2021-03" db="EMBL/GenBank/DDBJ databases">
        <title>Muricauda lutimaris sp. nov. and Muricauda ruestringensis sp. nov, two marine members of the Flavobacteriaceae isolated from deep sea sediments of Western Pacific.</title>
        <authorList>
            <person name="Zhao S."/>
            <person name="Liu R."/>
        </authorList>
    </citation>
    <scope>NUCLEOTIDE SEQUENCE [LARGE SCALE GENOMIC DNA]</scope>
    <source>
        <strain evidence="2 3">BC31-3-A3</strain>
    </source>
</reference>
<dbReference type="EMBL" id="JAFLNM010000001">
    <property type="protein sequence ID" value="MBO0341041.1"/>
    <property type="molecule type" value="Genomic_DNA"/>
</dbReference>
<protein>
    <submittedName>
        <fullName evidence="2">Uncharacterized protein</fullName>
    </submittedName>
</protein>
<accession>A0ABS3FDJ0</accession>
<keyword evidence="1" id="KW-1133">Transmembrane helix</keyword>
<evidence type="ECO:0000256" key="1">
    <source>
        <dbReference type="SAM" id="Phobius"/>
    </source>
</evidence>
<evidence type="ECO:0000313" key="2">
    <source>
        <dbReference type="EMBL" id="MBO0341041.1"/>
    </source>
</evidence>
<name>A0ABS3FDJ0_9FLAO</name>
<keyword evidence="1" id="KW-0812">Transmembrane</keyword>
<feature type="transmembrane region" description="Helical" evidence="1">
    <location>
        <begin position="20"/>
        <end position="41"/>
    </location>
</feature>
<keyword evidence="3" id="KW-1185">Reference proteome</keyword>
<sequence>MKLFRNIRKLLLNEGKTGKYLKYALGEIVLVVIGILIALQINNWNENRKLENSKVNLMLAIKKELLINLETLEDYDHGLNQSNSKFNKVLSFSADNTLLPTDSLRQYLSQMVYSITLSFLTTVQEEAISSGKFELLSDSLRQRLSLLKDYANARNSIADQIQKNYYYNSTDELAVIMAKLSIEPTVPERIRAHPLIPMHPEFVLDDAALVTLIKEPETYLALKSLYKNFRDEEIWVKYGLLSLTRQSLDLIDKELNEL</sequence>
<dbReference type="Pfam" id="PF19578">
    <property type="entry name" value="DUF6090"/>
    <property type="match status" value="1"/>
</dbReference>
<dbReference type="InterPro" id="IPR045749">
    <property type="entry name" value="DUF6090"/>
</dbReference>
<dbReference type="RefSeq" id="WP_207026607.1">
    <property type="nucleotide sequence ID" value="NZ_JAFLNM010000001.1"/>
</dbReference>
<evidence type="ECO:0000313" key="3">
    <source>
        <dbReference type="Proteomes" id="UP000664807"/>
    </source>
</evidence>
<gene>
    <name evidence="2" type="ORF">J0654_05260</name>
</gene>
<comment type="caution">
    <text evidence="2">The sequence shown here is derived from an EMBL/GenBank/DDBJ whole genome shotgun (WGS) entry which is preliminary data.</text>
</comment>
<organism evidence="2 3">
    <name type="scientific">Flagellimonas profundi</name>
    <dbReference type="NCBI Taxonomy" id="2915620"/>
    <lineage>
        <taxon>Bacteria</taxon>
        <taxon>Pseudomonadati</taxon>
        <taxon>Bacteroidota</taxon>
        <taxon>Flavobacteriia</taxon>
        <taxon>Flavobacteriales</taxon>
        <taxon>Flavobacteriaceae</taxon>
        <taxon>Flagellimonas</taxon>
    </lineage>
</organism>